<evidence type="ECO:0000259" key="2">
    <source>
        <dbReference type="Pfam" id="PF07596"/>
    </source>
</evidence>
<dbReference type="RefSeq" id="WP_406697408.1">
    <property type="nucleotide sequence ID" value="NZ_CP155447.1"/>
</dbReference>
<feature type="domain" description="DUF1559" evidence="2">
    <location>
        <begin position="304"/>
        <end position="458"/>
    </location>
</feature>
<dbReference type="InterPro" id="IPR011453">
    <property type="entry name" value="DUF1559"/>
</dbReference>
<dbReference type="NCBIfam" id="TIGR04294">
    <property type="entry name" value="pre_pil_HX9DG"/>
    <property type="match status" value="1"/>
</dbReference>
<dbReference type="Pfam" id="PF07596">
    <property type="entry name" value="SBP_bac_10"/>
    <property type="match status" value="1"/>
</dbReference>
<dbReference type="AlphaFoldDB" id="A0AAU7CHG9"/>
<sequence>MMLSAPLIVLLAIGAPPSQAEGAAKAAAAVAPFLGDEVAAVAHLDLAKLNVQTFVRSVVGTLADEEDVSRITKTAGDWVEALRKAGAKDLFLLLDPADVPGVPVLVVPLSDGADDRAVAKILSDSLQRGGLGRGAASETIRGAIVSGSPKALARIRDAKPTARPEIALALAGGEAAIRIAFVPSTTQRRAIEESMPNLPPELGGAPITTLSRGLRWAALAIAADPKPALHIIVQAEDADTAKAILTLAQDAFKLLARNAQADPGLAELIKALSQTTTPQIQGDRISFDANLEKTAALVAVPIRKAREAARRSQCINNLKQIGLAMHNYHAAYNTFPPAYSATKDGKPLLSWRVHILPYLEQQSLYKQFKLDEPWDSANNKALISRMPPMLACPSGSRKLAGEGKTTYLTPRGADTIFPGKTGIRLQEITDGTSNTIMVIEANDDSAVTWTKPDDWEIPTPFTTKGLLGHHPGGTNAGFADGSVRFLRDTILPRNFQSLLTRDGGEVISADDL</sequence>
<protein>
    <submittedName>
        <fullName evidence="3">DUF1559 domain-containing protein</fullName>
    </submittedName>
</protein>
<dbReference type="InterPro" id="IPR027558">
    <property type="entry name" value="Pre_pil_HX9DG_C"/>
</dbReference>
<organism evidence="3">
    <name type="scientific">Singulisphaera sp. Ch08</name>
    <dbReference type="NCBI Taxonomy" id="3120278"/>
    <lineage>
        <taxon>Bacteria</taxon>
        <taxon>Pseudomonadati</taxon>
        <taxon>Planctomycetota</taxon>
        <taxon>Planctomycetia</taxon>
        <taxon>Isosphaerales</taxon>
        <taxon>Isosphaeraceae</taxon>
        <taxon>Singulisphaera</taxon>
    </lineage>
</organism>
<evidence type="ECO:0000313" key="3">
    <source>
        <dbReference type="EMBL" id="XBH04616.1"/>
    </source>
</evidence>
<feature type="chain" id="PRO_5043346892" evidence="1">
    <location>
        <begin position="21"/>
        <end position="512"/>
    </location>
</feature>
<proteinExistence type="predicted"/>
<keyword evidence="1" id="KW-0732">Signal</keyword>
<feature type="signal peptide" evidence="1">
    <location>
        <begin position="1"/>
        <end position="20"/>
    </location>
</feature>
<reference evidence="3" key="1">
    <citation type="submission" date="2024-05" db="EMBL/GenBank/DDBJ databases">
        <title>Planctomycetes of the genus Singulisphaera possess chitinolytic capabilities.</title>
        <authorList>
            <person name="Ivanova A."/>
        </authorList>
    </citation>
    <scope>NUCLEOTIDE SEQUENCE</scope>
    <source>
        <strain evidence="3">Ch08T</strain>
    </source>
</reference>
<dbReference type="EMBL" id="CP155447">
    <property type="protein sequence ID" value="XBH04616.1"/>
    <property type="molecule type" value="Genomic_DNA"/>
</dbReference>
<dbReference type="PANTHER" id="PTHR30093:SF2">
    <property type="entry name" value="TYPE II SECRETION SYSTEM PROTEIN H"/>
    <property type="match status" value="1"/>
</dbReference>
<accession>A0AAU7CHG9</accession>
<dbReference type="SUPFAM" id="SSF54523">
    <property type="entry name" value="Pili subunits"/>
    <property type="match status" value="1"/>
</dbReference>
<evidence type="ECO:0000256" key="1">
    <source>
        <dbReference type="SAM" id="SignalP"/>
    </source>
</evidence>
<dbReference type="PANTHER" id="PTHR30093">
    <property type="entry name" value="GENERAL SECRETION PATHWAY PROTEIN G"/>
    <property type="match status" value="1"/>
</dbReference>
<name>A0AAU7CHG9_9BACT</name>
<dbReference type="InterPro" id="IPR045584">
    <property type="entry name" value="Pilin-like"/>
</dbReference>
<gene>
    <name evidence="3" type="ORF">V5E97_00980</name>
</gene>